<dbReference type="AlphaFoldDB" id="A0A1R0X4M6"/>
<evidence type="ECO:0000313" key="1">
    <source>
        <dbReference type="EMBL" id="OMD29002.1"/>
    </source>
</evidence>
<protein>
    <submittedName>
        <fullName evidence="1">Uncharacterized protein</fullName>
    </submittedName>
</protein>
<dbReference type="RefSeq" id="WP_036686807.1">
    <property type="nucleotide sequence ID" value="NZ_CP009428.1"/>
</dbReference>
<dbReference type="EMBL" id="MKQP01000032">
    <property type="protein sequence ID" value="OMD29002.1"/>
    <property type="molecule type" value="Genomic_DNA"/>
</dbReference>
<reference evidence="1 2" key="1">
    <citation type="submission" date="2016-10" db="EMBL/GenBank/DDBJ databases">
        <title>Paenibacillus species isolates.</title>
        <authorList>
            <person name="Beno S.M."/>
        </authorList>
    </citation>
    <scope>NUCLEOTIDE SEQUENCE [LARGE SCALE GENOMIC DNA]</scope>
    <source>
        <strain evidence="1 2">FSL H7-0604</strain>
    </source>
</reference>
<dbReference type="GeneID" id="31569721"/>
<dbReference type="Proteomes" id="UP000187465">
    <property type="component" value="Unassembled WGS sequence"/>
</dbReference>
<proteinExistence type="predicted"/>
<dbReference type="KEGG" id="pod:PODO_05595"/>
<evidence type="ECO:0000313" key="2">
    <source>
        <dbReference type="Proteomes" id="UP000187465"/>
    </source>
</evidence>
<comment type="caution">
    <text evidence="1">The sequence shown here is derived from an EMBL/GenBank/DDBJ whole genome shotgun (WGS) entry which is preliminary data.</text>
</comment>
<name>A0A1R0X4M6_9BACL</name>
<accession>A0A1R0X4M6</accession>
<sequence>MKNMKKVILLGIIVVLAFAIVIKFNHGDTAGEDSLVAEATVVHEVPPTTSSKESVVATAEISASADGKDLKIRMSGGNSNNFGRETWGKGEIISFSVTNSEEQELEIGLMSVETEEIISETLRTGTGIVEITIPEDGVYRIYIKNHAPDPANFEVNLNKELLSPLV</sequence>
<organism evidence="1 2">
    <name type="scientific">Paenibacillus odorifer</name>
    <dbReference type="NCBI Taxonomy" id="189426"/>
    <lineage>
        <taxon>Bacteria</taxon>
        <taxon>Bacillati</taxon>
        <taxon>Bacillota</taxon>
        <taxon>Bacilli</taxon>
        <taxon>Bacillales</taxon>
        <taxon>Paenibacillaceae</taxon>
        <taxon>Paenibacillus</taxon>
    </lineage>
</organism>
<gene>
    <name evidence="1" type="ORF">BJP51_23785</name>
</gene>